<proteinExistence type="predicted"/>
<evidence type="ECO:0000313" key="2">
    <source>
        <dbReference type="EMBL" id="CAE0478964.1"/>
    </source>
</evidence>
<dbReference type="EMBL" id="HBIO01031080">
    <property type="protein sequence ID" value="CAE0478964.1"/>
    <property type="molecule type" value="Transcribed_RNA"/>
</dbReference>
<accession>A0A7S3QJG6</accession>
<organism evidence="2">
    <name type="scientific">Chaetoceros debilis</name>
    <dbReference type="NCBI Taxonomy" id="122233"/>
    <lineage>
        <taxon>Eukaryota</taxon>
        <taxon>Sar</taxon>
        <taxon>Stramenopiles</taxon>
        <taxon>Ochrophyta</taxon>
        <taxon>Bacillariophyta</taxon>
        <taxon>Coscinodiscophyceae</taxon>
        <taxon>Chaetocerotophycidae</taxon>
        <taxon>Chaetocerotales</taxon>
        <taxon>Chaetocerotaceae</taxon>
        <taxon>Chaetoceros</taxon>
    </lineage>
</organism>
<dbReference type="AlphaFoldDB" id="A0A7S3QJG6"/>
<protein>
    <submittedName>
        <fullName evidence="2">Uncharacterized protein</fullName>
    </submittedName>
</protein>
<dbReference type="PANTHER" id="PTHR33835">
    <property type="entry name" value="YALI0C07656P"/>
    <property type="match status" value="1"/>
</dbReference>
<dbReference type="InterPro" id="IPR025638">
    <property type="entry name" value="DUF4336"/>
</dbReference>
<keyword evidence="1" id="KW-0732">Signal</keyword>
<evidence type="ECO:0000256" key="1">
    <source>
        <dbReference type="SAM" id="SignalP"/>
    </source>
</evidence>
<feature type="signal peptide" evidence="1">
    <location>
        <begin position="1"/>
        <end position="23"/>
    </location>
</feature>
<reference evidence="2" key="1">
    <citation type="submission" date="2021-01" db="EMBL/GenBank/DDBJ databases">
        <authorList>
            <person name="Corre E."/>
            <person name="Pelletier E."/>
            <person name="Niang G."/>
            <person name="Scheremetjew M."/>
            <person name="Finn R."/>
            <person name="Kale V."/>
            <person name="Holt S."/>
            <person name="Cochrane G."/>
            <person name="Meng A."/>
            <person name="Brown T."/>
            <person name="Cohen L."/>
        </authorList>
    </citation>
    <scope>NUCLEOTIDE SEQUENCE</scope>
    <source>
        <strain evidence="2">MM31A-1</strain>
    </source>
</reference>
<dbReference type="Pfam" id="PF14234">
    <property type="entry name" value="DUF4336"/>
    <property type="match status" value="1"/>
</dbReference>
<dbReference type="PANTHER" id="PTHR33835:SF2">
    <property type="entry name" value="LYSINE-TRNA LIGASE"/>
    <property type="match status" value="1"/>
</dbReference>
<name>A0A7S3QJG6_9STRA</name>
<feature type="chain" id="PRO_5030555078" evidence="1">
    <location>
        <begin position="24"/>
        <end position="554"/>
    </location>
</feature>
<gene>
    <name evidence="2" type="ORF">CDEB00056_LOCUS23817</name>
</gene>
<sequence length="554" mass="61131">MTSYSILSTLLISLLVDRVCVLGFQTSYRAPAYLYPLSAQHLLFSTKTDLQDETAEEDSSNSRRGFMSDIAKRSSAILGAASSLQIALALPSNALAATSASSVAASAITSPEFNKDFTWPLGKIAFSLLPLAGTSSRRATVEECIVPDTIWTHDQIQGVVNVNVPVRQTVVRLSKSAGGGLFIYNPIAPTTQVLKMIRALEDKHGPVRHLVLGTVALEHKATFGAFAENFPDATVWLQPGQWSFPLPVSVEFLGVTQRGPRLREIPTLDSDGKPVVSKQYRYYAERNPIPEWAADFEWETLGPLQFKSVGAFSETAMFHKKTKSLLVTDVVVSVTEEPPKIIQEDPRAMLFHARDSIEDIIEDTDENRRKGWRRMVQFGLVFFPSQIDVVPTGKAISQASKIDKSMKSLGEGAVPLSLYPWTWHDNDADLVNFKAISKNGEIFCPPILTKLILDRENVKTLEWVDKVASRFDFETIIPCHLNNNIKANPSQFRAAFEVLENGRSNGKLVGQRPLPEDLALLQKASDLLTDFGVVGKSLICDGEPARNVGRFASK</sequence>